<keyword evidence="1" id="KW-0614">Plasmid</keyword>
<geneLocation type="plasmid" evidence="1">
    <name>unnamed</name>
</geneLocation>
<organism evidence="1 2">
    <name type="scientific">Azospirillum brasilense</name>
    <dbReference type="NCBI Taxonomy" id="192"/>
    <lineage>
        <taxon>Bacteria</taxon>
        <taxon>Pseudomonadati</taxon>
        <taxon>Pseudomonadota</taxon>
        <taxon>Alphaproteobacteria</taxon>
        <taxon>Rhodospirillales</taxon>
        <taxon>Azospirillaceae</taxon>
        <taxon>Azospirillum</taxon>
    </lineage>
</organism>
<gene>
    <name evidence="1" type="ORF">CHT98_14100</name>
</gene>
<dbReference type="Proteomes" id="UP000215367">
    <property type="component" value="Unassembled WGS sequence"/>
</dbReference>
<accession>A0A235HDS7</accession>
<name>A0A235HDS7_AZOBR</name>
<dbReference type="AlphaFoldDB" id="A0A235HDS7"/>
<evidence type="ECO:0000313" key="1">
    <source>
        <dbReference type="EMBL" id="OYD83624.1"/>
    </source>
</evidence>
<comment type="caution">
    <text evidence="1">The sequence shown here is derived from an EMBL/GenBank/DDBJ whole genome shotgun (WGS) entry which is preliminary data.</text>
</comment>
<sequence length="96" mass="10302">MHAMIRSYSGKGGKELADFLVQRQAEVKAVIGGVQGLVSYDIIRTGEGCMTITVCNDKAGTDESLAKARTWLKENASHIEGAMPQVSEGNVEVHLP</sequence>
<dbReference type="EMBL" id="NOWT01000012">
    <property type="protein sequence ID" value="OYD83624.1"/>
    <property type="molecule type" value="Genomic_DNA"/>
</dbReference>
<evidence type="ECO:0000313" key="2">
    <source>
        <dbReference type="Proteomes" id="UP000215367"/>
    </source>
</evidence>
<reference evidence="1 2" key="1">
    <citation type="submission" date="2017-07" db="EMBL/GenBank/DDBJ databases">
        <title>Whole genome sequence of Azospirillum brasilense 2A1, a potential biofertilizer strain.</title>
        <authorList>
            <person name="Fontana C.A."/>
            <person name="Toffoli L.M."/>
            <person name="Salazar S.M."/>
            <person name="Puglisi E."/>
            <person name="Pedraza R."/>
            <person name="Bassi D."/>
            <person name="Cocconcelli P.S."/>
        </authorList>
    </citation>
    <scope>NUCLEOTIDE SEQUENCE [LARGE SCALE GENOMIC DNA]</scope>
    <source>
        <strain evidence="1 2">2A1</strain>
        <plasmid evidence="1">unnamed</plasmid>
    </source>
</reference>
<proteinExistence type="predicted"/>
<protein>
    <submittedName>
        <fullName evidence="1">Uncharacterized protein</fullName>
    </submittedName>
</protein>